<dbReference type="Pfam" id="PF02566">
    <property type="entry name" value="OsmC"/>
    <property type="match status" value="1"/>
</dbReference>
<gene>
    <name evidence="1" type="ORF">B5F75_04780</name>
</gene>
<evidence type="ECO:0008006" key="3">
    <source>
        <dbReference type="Google" id="ProtNLM"/>
    </source>
</evidence>
<dbReference type="RefSeq" id="WP_087288503.1">
    <property type="nucleotide sequence ID" value="NZ_NFJD01000003.1"/>
</dbReference>
<name>A0A1Y4DD14_9BACT</name>
<dbReference type="Gene3D" id="3.30.300.20">
    <property type="match status" value="1"/>
</dbReference>
<dbReference type="Proteomes" id="UP000196368">
    <property type="component" value="Unassembled WGS sequence"/>
</dbReference>
<proteinExistence type="predicted"/>
<comment type="caution">
    <text evidence="1">The sequence shown here is derived from an EMBL/GenBank/DDBJ whole genome shotgun (WGS) entry which is preliminary data.</text>
</comment>
<dbReference type="EMBL" id="NFJD01000003">
    <property type="protein sequence ID" value="OUO56512.1"/>
    <property type="molecule type" value="Genomic_DNA"/>
</dbReference>
<reference evidence="2" key="1">
    <citation type="submission" date="2017-04" db="EMBL/GenBank/DDBJ databases">
        <title>Function of individual gut microbiota members based on whole genome sequencing of pure cultures obtained from chicken caecum.</title>
        <authorList>
            <person name="Medvecky M."/>
            <person name="Cejkova D."/>
            <person name="Polansky O."/>
            <person name="Karasova D."/>
            <person name="Kubasova T."/>
            <person name="Cizek A."/>
            <person name="Rychlik I."/>
        </authorList>
    </citation>
    <scope>NUCLEOTIDE SEQUENCE [LARGE SCALE GENOMIC DNA]</scope>
    <source>
        <strain evidence="2">An273</strain>
    </source>
</reference>
<organism evidence="1 2">
    <name type="scientific">Candidatus Avelusimicrobium gallicola</name>
    <dbReference type="NCBI Taxonomy" id="2562704"/>
    <lineage>
        <taxon>Bacteria</taxon>
        <taxon>Pseudomonadati</taxon>
        <taxon>Elusimicrobiota</taxon>
        <taxon>Elusimicrobia</taxon>
        <taxon>Elusimicrobiales</taxon>
        <taxon>Elusimicrobiaceae</taxon>
        <taxon>Candidatus Avelusimicrobium</taxon>
    </lineage>
</organism>
<sequence>MAIKTVLGDNLQTKSVLEGKTGEVRSAYLDPREDMQPGELLAAALGACMLTMVGFMASKRGENVTGTELHVTPGFDEKHSRVTSMALSFVFPASLTDEQKKFYARAAQSCPVHNSLREDITYTVEIK</sequence>
<keyword evidence="2" id="KW-1185">Reference proteome</keyword>
<dbReference type="AlphaFoldDB" id="A0A1Y4DD14"/>
<evidence type="ECO:0000313" key="1">
    <source>
        <dbReference type="EMBL" id="OUO56512.1"/>
    </source>
</evidence>
<protein>
    <recommendedName>
        <fullName evidence="3">Osmotically inducible protein OsmC</fullName>
    </recommendedName>
</protein>
<dbReference type="InterPro" id="IPR036102">
    <property type="entry name" value="OsmC/Ohrsf"/>
</dbReference>
<evidence type="ECO:0000313" key="2">
    <source>
        <dbReference type="Proteomes" id="UP000196368"/>
    </source>
</evidence>
<accession>A0A1Y4DD14</accession>
<dbReference type="SUPFAM" id="SSF82784">
    <property type="entry name" value="OsmC-like"/>
    <property type="match status" value="1"/>
</dbReference>
<dbReference type="OrthoDB" id="290036at2"/>
<dbReference type="InterPro" id="IPR015946">
    <property type="entry name" value="KH_dom-like_a/b"/>
</dbReference>
<dbReference type="InterPro" id="IPR003718">
    <property type="entry name" value="OsmC/Ohr_fam"/>
</dbReference>